<protein>
    <submittedName>
        <fullName evidence="2">Uncharacterized protein</fullName>
    </submittedName>
</protein>
<feature type="compositionally biased region" description="Low complexity" evidence="1">
    <location>
        <begin position="121"/>
        <end position="132"/>
    </location>
</feature>
<dbReference type="Proteomes" id="UP000838878">
    <property type="component" value="Chromosome 13"/>
</dbReference>
<evidence type="ECO:0000256" key="1">
    <source>
        <dbReference type="SAM" id="MobiDB-lite"/>
    </source>
</evidence>
<gene>
    <name evidence="2" type="ORF">BINO364_LOCUS4929</name>
</gene>
<dbReference type="EMBL" id="OV170233">
    <property type="protein sequence ID" value="CAH0718441.1"/>
    <property type="molecule type" value="Genomic_DNA"/>
</dbReference>
<feature type="non-terminal residue" evidence="2">
    <location>
        <position position="315"/>
    </location>
</feature>
<sequence>MSDRERDRSASRRGSRSPSHERRSDRDRSDSRRRERSPDENTRLRLEMRTMIARLSALENKSRATSIPARSSEHMAGSSVRDVLVSENVHDRSPSRRRQTRLLGRNISRSPDRTVSRSVRRPLSPRCRSRSPNKYTTSRSRDHVLPTREVSQRRRSRSRSPRRGSEVDASMHSTITDRIVDVINSINNAGRFSQHFYISNFDPDLHNIDDWCAELVAGSYGKSTQAAAEYMILWQGEWTPDVCSAMFNDAEDEESTAPSVTQPYNVDVPGDASEPQPSTSGTQIHGEEPAASPTFTSSDDSTEPSMPMLETNLQS</sequence>
<name>A0A8J9Y9P0_9NEOP</name>
<feature type="region of interest" description="Disordered" evidence="1">
    <location>
        <begin position="60"/>
        <end position="171"/>
    </location>
</feature>
<reference evidence="2" key="1">
    <citation type="submission" date="2021-12" db="EMBL/GenBank/DDBJ databases">
        <authorList>
            <person name="Martin H S."/>
        </authorList>
    </citation>
    <scope>NUCLEOTIDE SEQUENCE</scope>
</reference>
<keyword evidence="3" id="KW-1185">Reference proteome</keyword>
<evidence type="ECO:0000313" key="2">
    <source>
        <dbReference type="EMBL" id="CAH0718441.1"/>
    </source>
</evidence>
<dbReference type="AlphaFoldDB" id="A0A8J9Y9P0"/>
<organism evidence="2 3">
    <name type="scientific">Brenthis ino</name>
    <name type="common">lesser marbled fritillary</name>
    <dbReference type="NCBI Taxonomy" id="405034"/>
    <lineage>
        <taxon>Eukaryota</taxon>
        <taxon>Metazoa</taxon>
        <taxon>Ecdysozoa</taxon>
        <taxon>Arthropoda</taxon>
        <taxon>Hexapoda</taxon>
        <taxon>Insecta</taxon>
        <taxon>Pterygota</taxon>
        <taxon>Neoptera</taxon>
        <taxon>Endopterygota</taxon>
        <taxon>Lepidoptera</taxon>
        <taxon>Glossata</taxon>
        <taxon>Ditrysia</taxon>
        <taxon>Papilionoidea</taxon>
        <taxon>Nymphalidae</taxon>
        <taxon>Heliconiinae</taxon>
        <taxon>Argynnini</taxon>
        <taxon>Brenthis</taxon>
    </lineage>
</organism>
<feature type="compositionally biased region" description="Basic and acidic residues" evidence="1">
    <location>
        <begin position="18"/>
        <end position="46"/>
    </location>
</feature>
<feature type="region of interest" description="Disordered" evidence="1">
    <location>
        <begin position="1"/>
        <end position="46"/>
    </location>
</feature>
<feature type="compositionally biased region" description="Basic and acidic residues" evidence="1">
    <location>
        <begin position="139"/>
        <end position="152"/>
    </location>
</feature>
<evidence type="ECO:0000313" key="3">
    <source>
        <dbReference type="Proteomes" id="UP000838878"/>
    </source>
</evidence>
<dbReference type="OrthoDB" id="6938229at2759"/>
<feature type="region of interest" description="Disordered" evidence="1">
    <location>
        <begin position="250"/>
        <end position="315"/>
    </location>
</feature>
<feature type="compositionally biased region" description="Basic residues" evidence="1">
    <location>
        <begin position="153"/>
        <end position="162"/>
    </location>
</feature>
<proteinExistence type="predicted"/>
<accession>A0A8J9Y9P0</accession>
<feature type="compositionally biased region" description="Basic and acidic residues" evidence="1">
    <location>
        <begin position="1"/>
        <end position="10"/>
    </location>
</feature>